<dbReference type="SUPFAM" id="SSF48179">
    <property type="entry name" value="6-phosphogluconate dehydrogenase C-terminal domain-like"/>
    <property type="match status" value="1"/>
</dbReference>
<dbReference type="InterPro" id="IPR036291">
    <property type="entry name" value="NAD(P)-bd_dom_sf"/>
</dbReference>
<keyword evidence="9" id="KW-0496">Mitochondrion</keyword>
<feature type="binding site" evidence="12">
    <location>
        <position position="143"/>
    </location>
    <ligand>
        <name>NAD(+)</name>
        <dbReference type="ChEBI" id="CHEBI:57540"/>
    </ligand>
</feature>
<evidence type="ECO:0000256" key="12">
    <source>
        <dbReference type="PIRSR" id="PIRSR000105-2"/>
    </source>
</evidence>
<evidence type="ECO:0000313" key="17">
    <source>
        <dbReference type="Proteomes" id="UP000001593"/>
    </source>
</evidence>
<feature type="binding site" evidence="13">
    <location>
        <position position="89"/>
    </location>
    <ligand>
        <name>CoA</name>
        <dbReference type="ChEBI" id="CHEBI:57287"/>
    </ligand>
</feature>
<gene>
    <name evidence="16" type="ORF">NEMVEDRAFT_v1g200530</name>
</gene>
<dbReference type="InterPro" id="IPR006176">
    <property type="entry name" value="3-OHacyl-CoA_DH_NAD-bd"/>
</dbReference>
<dbReference type="PIRSF" id="PIRSF000105">
    <property type="entry name" value="HCDH"/>
    <property type="match status" value="1"/>
</dbReference>
<dbReference type="InterPro" id="IPR006108">
    <property type="entry name" value="3HC_DH_C"/>
</dbReference>
<keyword evidence="5" id="KW-0276">Fatty acid metabolism</keyword>
<evidence type="ECO:0000256" key="3">
    <source>
        <dbReference type="ARBA" id="ARBA00009463"/>
    </source>
</evidence>
<evidence type="ECO:0000256" key="1">
    <source>
        <dbReference type="ARBA" id="ARBA00004305"/>
    </source>
</evidence>
<dbReference type="InterPro" id="IPR013328">
    <property type="entry name" value="6PGD_dom2"/>
</dbReference>
<feature type="binding site" evidence="12">
    <location>
        <position position="165"/>
    </location>
    <ligand>
        <name>NAD(+)</name>
        <dbReference type="ChEBI" id="CHEBI:57540"/>
    </ligand>
</feature>
<dbReference type="GO" id="GO:0003857">
    <property type="term" value="F:(3S)-3-hydroxyacyl-CoA dehydrogenase (NAD+) activity"/>
    <property type="evidence" value="ECO:0000318"/>
    <property type="project" value="GO_Central"/>
</dbReference>
<dbReference type="eggNOG" id="KOG2304">
    <property type="taxonomic scope" value="Eukaryota"/>
</dbReference>
<dbReference type="GO" id="GO:0005759">
    <property type="term" value="C:mitochondrial matrix"/>
    <property type="evidence" value="ECO:0007669"/>
    <property type="project" value="UniProtKB-SubCell"/>
</dbReference>
<dbReference type="OMA" id="MAHPMGP"/>
<dbReference type="HOGENOM" id="CLU_009834_2_0_1"/>
<dbReference type="GO" id="GO:0005739">
    <property type="term" value="C:mitochondrion"/>
    <property type="evidence" value="ECO:0000318"/>
    <property type="project" value="GO_Central"/>
</dbReference>
<keyword evidence="17" id="KW-1185">Reference proteome</keyword>
<name>A7RQC1_NEMVE</name>
<evidence type="ECO:0000256" key="5">
    <source>
        <dbReference type="ARBA" id="ARBA00022832"/>
    </source>
</evidence>
<feature type="domain" description="3-hydroxyacyl-CoA dehydrogenase C-terminal" evidence="14">
    <location>
        <begin position="232"/>
        <end position="329"/>
    </location>
</feature>
<dbReference type="OrthoDB" id="5958943at2759"/>
<evidence type="ECO:0000256" key="8">
    <source>
        <dbReference type="ARBA" id="ARBA00023098"/>
    </source>
</evidence>
<evidence type="ECO:0000256" key="13">
    <source>
        <dbReference type="PIRSR" id="PIRSR000105-3"/>
    </source>
</evidence>
<dbReference type="SUPFAM" id="SSF51735">
    <property type="entry name" value="NAD(P)-binding Rossmann-fold domains"/>
    <property type="match status" value="1"/>
</dbReference>
<evidence type="ECO:0000256" key="6">
    <source>
        <dbReference type="ARBA" id="ARBA00023002"/>
    </source>
</evidence>
<dbReference type="InterPro" id="IPR022694">
    <property type="entry name" value="3-OHacyl-CoA_DH"/>
</dbReference>
<feature type="binding site" evidence="13">
    <location>
        <position position="165"/>
    </location>
    <ligand>
        <name>CoA</name>
        <dbReference type="ChEBI" id="CHEBI:57287"/>
    </ligand>
</feature>
<evidence type="ECO:0000313" key="16">
    <source>
        <dbReference type="EMBL" id="EDO46266.1"/>
    </source>
</evidence>
<feature type="binding site" evidence="12">
    <location>
        <begin position="50"/>
        <end position="55"/>
    </location>
    <ligand>
        <name>NAD(+)</name>
        <dbReference type="ChEBI" id="CHEBI:57540"/>
    </ligand>
</feature>
<dbReference type="Gene3D" id="1.10.1040.10">
    <property type="entry name" value="N-(1-d-carboxylethyl)-l-norvaline Dehydrogenase, domain 2"/>
    <property type="match status" value="1"/>
</dbReference>
<dbReference type="STRING" id="45351.A7RQC1"/>
<evidence type="ECO:0000256" key="9">
    <source>
        <dbReference type="ARBA" id="ARBA00023128"/>
    </source>
</evidence>
<dbReference type="EMBL" id="DS469528">
    <property type="protein sequence ID" value="EDO46266.1"/>
    <property type="molecule type" value="Genomic_DNA"/>
</dbReference>
<dbReference type="PANTHER" id="PTHR43561">
    <property type="match status" value="1"/>
</dbReference>
<protein>
    <recommendedName>
        <fullName evidence="4">3-hydroxyacyl-CoA dehydrogenase</fullName>
        <ecNumber evidence="4">1.1.1.35</ecNumber>
    </recommendedName>
</protein>
<keyword evidence="6" id="KW-0560">Oxidoreductase</keyword>
<feature type="site" description="Important for catalytic activity" evidence="11">
    <location>
        <position position="186"/>
    </location>
</feature>
<accession>A7RQC1</accession>
<evidence type="ECO:0000259" key="15">
    <source>
        <dbReference type="Pfam" id="PF02737"/>
    </source>
</evidence>
<comment type="pathway">
    <text evidence="2">Lipid metabolism; fatty acid beta-oxidation.</text>
</comment>
<feature type="binding site" evidence="13">
    <location>
        <position position="96"/>
    </location>
    <ligand>
        <name>CoA</name>
        <dbReference type="ChEBI" id="CHEBI:57287"/>
    </ligand>
</feature>
<dbReference type="Proteomes" id="UP000001593">
    <property type="component" value="Unassembled WGS sequence"/>
</dbReference>
<dbReference type="InParanoid" id="A7RQC1"/>
<dbReference type="KEGG" id="nve:5518441"/>
<dbReference type="PhylomeDB" id="A7RQC1"/>
<evidence type="ECO:0000256" key="2">
    <source>
        <dbReference type="ARBA" id="ARBA00005005"/>
    </source>
</evidence>
<dbReference type="Gene3D" id="3.40.50.720">
    <property type="entry name" value="NAD(P)-binding Rossmann-like Domain"/>
    <property type="match status" value="1"/>
</dbReference>
<feature type="binding site" evidence="12">
    <location>
        <position position="189"/>
    </location>
    <ligand>
        <name>NAD(+)</name>
        <dbReference type="ChEBI" id="CHEBI:57540"/>
    </ligand>
</feature>
<evidence type="ECO:0000256" key="4">
    <source>
        <dbReference type="ARBA" id="ARBA00013000"/>
    </source>
</evidence>
<comment type="similarity">
    <text evidence="3">Belongs to the 3-hydroxyacyl-CoA dehydrogenase family.</text>
</comment>
<evidence type="ECO:0000256" key="7">
    <source>
        <dbReference type="ARBA" id="ARBA00023027"/>
    </source>
</evidence>
<dbReference type="PROSITE" id="PS00067">
    <property type="entry name" value="3HCDH"/>
    <property type="match status" value="1"/>
</dbReference>
<dbReference type="AlphaFoldDB" id="A7RQC1"/>
<dbReference type="GO" id="GO:0006635">
    <property type="term" value="P:fatty acid beta-oxidation"/>
    <property type="evidence" value="ECO:0000318"/>
    <property type="project" value="GO_Central"/>
</dbReference>
<dbReference type="InterPro" id="IPR008927">
    <property type="entry name" value="6-PGluconate_DH-like_C_sf"/>
</dbReference>
<feature type="domain" description="3-hydroxyacyl-CoA dehydrogenase NAD binding" evidence="15">
    <location>
        <begin position="45"/>
        <end position="230"/>
    </location>
</feature>
<dbReference type="InterPro" id="IPR052242">
    <property type="entry name" value="Mito_3-hydroxyacyl-CoA_DH"/>
</dbReference>
<sequence length="335" mass="36463">MASIGFKAVFLTSSRALLGAQSLHKTLPLSYAGFSTSSSRDAIKNVTVFGGGLMGAGIAQVAAATDHNVTIVDQTNAILIKTLQSIERSMQRIAKKQFKDDVEAGKTFVAGTMSRLKISLDVPGSVADADLVIEAIVENLRTKHKLFTALDEAAPPQCIFATNTSSIPVADISSVTNRHDRFGGLHFFNPVPVMKLVEVVRTQQTSDDTFNTLLTFGKKLGKVPVSCKDTPGFIVNRLLVPYLAEAVRMLERGDASPKDIDTAMKLGAGYPMGPFELADYVGLDTTQFILKGWEEKYPDVELFKCPEFIKDLVARNKLGRKSGEGFYNYKSVDEN</sequence>
<comment type="subcellular location">
    <subcellularLocation>
        <location evidence="1">Mitochondrion matrix</location>
    </subcellularLocation>
</comment>
<feature type="binding site" evidence="12">
    <location>
        <position position="73"/>
    </location>
    <ligand>
        <name>NAD(+)</name>
        <dbReference type="ChEBI" id="CHEBI:57540"/>
    </ligand>
</feature>
<dbReference type="PANTHER" id="PTHR43561:SF3">
    <property type="entry name" value="HYDROXYACYL-COENZYME A DEHYDROGENASE, MITOCHONDRIAL"/>
    <property type="match status" value="1"/>
</dbReference>
<dbReference type="Pfam" id="PF02737">
    <property type="entry name" value="3HCDH_N"/>
    <property type="match status" value="1"/>
</dbReference>
<keyword evidence="8" id="KW-0443">Lipid metabolism</keyword>
<dbReference type="EC" id="1.1.1.35" evidence="4"/>
<evidence type="ECO:0000256" key="11">
    <source>
        <dbReference type="PIRSR" id="PIRSR000105-1"/>
    </source>
</evidence>
<comment type="catalytic activity">
    <reaction evidence="10">
        <text>a (3S)-3-hydroxyacyl-CoA + NAD(+) = a 3-oxoacyl-CoA + NADH + H(+)</text>
        <dbReference type="Rhea" id="RHEA:22432"/>
        <dbReference type="ChEBI" id="CHEBI:15378"/>
        <dbReference type="ChEBI" id="CHEBI:57318"/>
        <dbReference type="ChEBI" id="CHEBI:57540"/>
        <dbReference type="ChEBI" id="CHEBI:57945"/>
        <dbReference type="ChEBI" id="CHEBI:90726"/>
        <dbReference type="EC" id="1.1.1.35"/>
    </reaction>
</comment>
<dbReference type="GO" id="GO:0070403">
    <property type="term" value="F:NAD+ binding"/>
    <property type="evidence" value="ECO:0007669"/>
    <property type="project" value="InterPro"/>
</dbReference>
<dbReference type="InterPro" id="IPR006180">
    <property type="entry name" value="3-OHacyl-CoA_DH_CS"/>
</dbReference>
<proteinExistence type="inferred from homology"/>
<reference evidence="16 17" key="1">
    <citation type="journal article" date="2007" name="Science">
        <title>Sea anemone genome reveals ancestral eumetazoan gene repertoire and genomic organization.</title>
        <authorList>
            <person name="Putnam N.H."/>
            <person name="Srivastava M."/>
            <person name="Hellsten U."/>
            <person name="Dirks B."/>
            <person name="Chapman J."/>
            <person name="Salamov A."/>
            <person name="Terry A."/>
            <person name="Shapiro H."/>
            <person name="Lindquist E."/>
            <person name="Kapitonov V.V."/>
            <person name="Jurka J."/>
            <person name="Genikhovich G."/>
            <person name="Grigoriev I.V."/>
            <person name="Lucas S.M."/>
            <person name="Steele R.E."/>
            <person name="Finnerty J.R."/>
            <person name="Technau U."/>
            <person name="Martindale M.Q."/>
            <person name="Rokhsar D.S."/>
        </authorList>
    </citation>
    <scope>NUCLEOTIDE SEQUENCE [LARGE SCALE GENOMIC DNA]</scope>
    <source>
        <strain evidence="17">CH2 X CH6</strain>
    </source>
</reference>
<dbReference type="FunFam" id="3.40.50.720:FF:000258">
    <property type="entry name" value="Hydroxyacyl-coenzyme A dehydrogenase, mitochondrial"/>
    <property type="match status" value="1"/>
</dbReference>
<feature type="binding site" evidence="12">
    <location>
        <position position="138"/>
    </location>
    <ligand>
        <name>NAD(+)</name>
        <dbReference type="ChEBI" id="CHEBI:57540"/>
    </ligand>
</feature>
<organism evidence="16 17">
    <name type="scientific">Nematostella vectensis</name>
    <name type="common">Starlet sea anemone</name>
    <dbReference type="NCBI Taxonomy" id="45351"/>
    <lineage>
        <taxon>Eukaryota</taxon>
        <taxon>Metazoa</taxon>
        <taxon>Cnidaria</taxon>
        <taxon>Anthozoa</taxon>
        <taxon>Hexacorallia</taxon>
        <taxon>Actiniaria</taxon>
        <taxon>Edwardsiidae</taxon>
        <taxon>Nematostella</taxon>
    </lineage>
</organism>
<feature type="binding site" evidence="12">
    <location>
        <position position="321"/>
    </location>
    <ligand>
        <name>NAD(+)</name>
        <dbReference type="ChEBI" id="CHEBI:57540"/>
    </ligand>
</feature>
<dbReference type="Pfam" id="PF00725">
    <property type="entry name" value="3HCDH"/>
    <property type="match status" value="1"/>
</dbReference>
<evidence type="ECO:0000259" key="14">
    <source>
        <dbReference type="Pfam" id="PF00725"/>
    </source>
</evidence>
<evidence type="ECO:0000256" key="10">
    <source>
        <dbReference type="ARBA" id="ARBA00049556"/>
    </source>
</evidence>
<keyword evidence="7 12" id="KW-0520">NAD</keyword>